<dbReference type="EMBL" id="BMJH01000001">
    <property type="protein sequence ID" value="GGC52995.1"/>
    <property type="molecule type" value="Genomic_DNA"/>
</dbReference>
<evidence type="ECO:0000313" key="3">
    <source>
        <dbReference type="EMBL" id="GGC52995.1"/>
    </source>
</evidence>
<evidence type="ECO:0000256" key="1">
    <source>
        <dbReference type="ARBA" id="ARBA00022448"/>
    </source>
</evidence>
<evidence type="ECO:0000313" key="4">
    <source>
        <dbReference type="Proteomes" id="UP000641514"/>
    </source>
</evidence>
<dbReference type="Gene3D" id="3.40.50.300">
    <property type="entry name" value="P-loop containing nucleotide triphosphate hydrolases"/>
    <property type="match status" value="1"/>
</dbReference>
<dbReference type="PANTHER" id="PTHR42794:SF1">
    <property type="entry name" value="HEMIN IMPORT ATP-BINDING PROTEIN HMUV"/>
    <property type="match status" value="1"/>
</dbReference>
<dbReference type="InterPro" id="IPR027417">
    <property type="entry name" value="P-loop_NTPase"/>
</dbReference>
<reference evidence="3" key="1">
    <citation type="journal article" date="2014" name="Int. J. Syst. Evol. Microbiol.">
        <title>Complete genome sequence of Corynebacterium casei LMG S-19264T (=DSM 44701T), isolated from a smear-ripened cheese.</title>
        <authorList>
            <consortium name="US DOE Joint Genome Institute (JGI-PGF)"/>
            <person name="Walter F."/>
            <person name="Albersmeier A."/>
            <person name="Kalinowski J."/>
            <person name="Ruckert C."/>
        </authorList>
    </citation>
    <scope>NUCLEOTIDE SEQUENCE</scope>
    <source>
        <strain evidence="3">CGMCC 1.15478</strain>
    </source>
</reference>
<evidence type="ECO:0000256" key="2">
    <source>
        <dbReference type="ARBA" id="ARBA00022967"/>
    </source>
</evidence>
<comment type="caution">
    <text evidence="3">The sequence shown here is derived from an EMBL/GenBank/DDBJ whole genome shotgun (WGS) entry which is preliminary data.</text>
</comment>
<dbReference type="SUPFAM" id="SSF52540">
    <property type="entry name" value="P-loop containing nucleoside triphosphate hydrolases"/>
    <property type="match status" value="1"/>
</dbReference>
<name>A0A916TZ70_9ACTN</name>
<organism evidence="3 4">
    <name type="scientific">Hoyosella rhizosphaerae</name>
    <dbReference type="NCBI Taxonomy" id="1755582"/>
    <lineage>
        <taxon>Bacteria</taxon>
        <taxon>Bacillati</taxon>
        <taxon>Actinomycetota</taxon>
        <taxon>Actinomycetes</taxon>
        <taxon>Mycobacteriales</taxon>
        <taxon>Hoyosellaceae</taxon>
        <taxon>Hoyosella</taxon>
    </lineage>
</organism>
<dbReference type="AlphaFoldDB" id="A0A916TZ70"/>
<dbReference type="Proteomes" id="UP000641514">
    <property type="component" value="Unassembled WGS sequence"/>
</dbReference>
<keyword evidence="4" id="KW-1185">Reference proteome</keyword>
<protein>
    <submittedName>
        <fullName evidence="3">Uncharacterized protein</fullName>
    </submittedName>
</protein>
<reference evidence="3" key="2">
    <citation type="submission" date="2020-09" db="EMBL/GenBank/DDBJ databases">
        <authorList>
            <person name="Sun Q."/>
            <person name="Zhou Y."/>
        </authorList>
    </citation>
    <scope>NUCLEOTIDE SEQUENCE</scope>
    <source>
        <strain evidence="3">CGMCC 1.15478</strain>
    </source>
</reference>
<accession>A0A916TZ70</accession>
<proteinExistence type="predicted"/>
<keyword evidence="1" id="KW-0813">Transport</keyword>
<sequence>MRIARTRADAGCAVVVVMHDLGLAAAYGDRAVILCEGRVHSNGPTRDVITSGALSEVYGLPVTVIDLPGTTHPVVVPAR</sequence>
<keyword evidence="2" id="KW-1278">Translocase</keyword>
<gene>
    <name evidence="3" type="ORF">GCM10011410_01650</name>
</gene>
<dbReference type="PANTHER" id="PTHR42794">
    <property type="entry name" value="HEMIN IMPORT ATP-BINDING PROTEIN HMUV"/>
    <property type="match status" value="1"/>
</dbReference>